<organism evidence="3 4">
    <name type="scientific">Lutibaculum baratangense AMV1</name>
    <dbReference type="NCBI Taxonomy" id="631454"/>
    <lineage>
        <taxon>Bacteria</taxon>
        <taxon>Pseudomonadati</taxon>
        <taxon>Pseudomonadota</taxon>
        <taxon>Alphaproteobacteria</taxon>
        <taxon>Hyphomicrobiales</taxon>
        <taxon>Tepidamorphaceae</taxon>
        <taxon>Lutibaculum</taxon>
    </lineage>
</organism>
<dbReference type="InterPro" id="IPR005064">
    <property type="entry name" value="BUG"/>
</dbReference>
<dbReference type="Proteomes" id="UP000017819">
    <property type="component" value="Unassembled WGS sequence"/>
</dbReference>
<accession>V4RKX3</accession>
<dbReference type="PATRIC" id="fig|631454.5.peg.490"/>
<gene>
    <name evidence="3" type="ORF">N177_0500</name>
</gene>
<comment type="caution">
    <text evidence="3">The sequence shown here is derived from an EMBL/GenBank/DDBJ whole genome shotgun (WGS) entry which is preliminary data.</text>
</comment>
<reference evidence="3 4" key="1">
    <citation type="journal article" date="2014" name="Genome Announc.">
        <title>Draft Genome Sequence of Lutibaculum baratangense Strain AMV1T, Isolated from a Mud Volcano in Andamans, India.</title>
        <authorList>
            <person name="Singh A."/>
            <person name="Sreenivas A."/>
            <person name="Sathyanarayana Reddy G."/>
            <person name="Pinnaka A.K."/>
            <person name="Shivaji S."/>
        </authorList>
    </citation>
    <scope>NUCLEOTIDE SEQUENCE [LARGE SCALE GENOMIC DNA]</scope>
    <source>
        <strain evidence="3 4">AMV1</strain>
    </source>
</reference>
<dbReference type="Gene3D" id="3.40.190.150">
    <property type="entry name" value="Bordetella uptake gene, domain 1"/>
    <property type="match status" value="1"/>
</dbReference>
<dbReference type="PANTHER" id="PTHR42928:SF1">
    <property type="entry name" value="BLR4371 PROTEIN"/>
    <property type="match status" value="1"/>
</dbReference>
<evidence type="ECO:0000256" key="2">
    <source>
        <dbReference type="SAM" id="SignalP"/>
    </source>
</evidence>
<feature type="chain" id="PRO_5004728646" evidence="2">
    <location>
        <begin position="23"/>
        <end position="334"/>
    </location>
</feature>
<name>V4RKX3_9HYPH</name>
<sequence length="334" mass="36414">MRTIRKSALGLGLAAIAGAAFLGGTVQQAAAEWQPRKPVEFIIMAGTGGGADQIARLMQGLIQQKDLSPRPFIPINKPGGSGAEALRYMHDKAGDDHTLLVTLNSFYTTPLVQENLGVDIAEFTPIARMAIDTFLLWVPADSEIDSLEAFGEKIKAEGRNWKMGGTGTGQEDSILTAMIEAEFGADITYIPYPGGGDVAKNLVGKHHDSTVNNPAEQNEFYRAGQSKPIVQFTEERMEAYPDVPTAKELGHDIVYFMQRSVNGPPGMSEEAQQWYISLFEELFNSQEWQDFCASDGLTCDEFVAGEDLAAFHQTNIERHKALIDQVGADAIVSQ</sequence>
<dbReference type="STRING" id="631454.N177_0500"/>
<feature type="signal peptide" evidence="2">
    <location>
        <begin position="1"/>
        <end position="22"/>
    </location>
</feature>
<dbReference type="PANTHER" id="PTHR42928">
    <property type="entry name" value="TRICARBOXYLATE-BINDING PROTEIN"/>
    <property type="match status" value="1"/>
</dbReference>
<protein>
    <submittedName>
        <fullName evidence="3">Tricarboxylate transport protein TctC</fullName>
    </submittedName>
</protein>
<dbReference type="Pfam" id="PF03401">
    <property type="entry name" value="TctC"/>
    <property type="match status" value="1"/>
</dbReference>
<evidence type="ECO:0000256" key="1">
    <source>
        <dbReference type="ARBA" id="ARBA00006987"/>
    </source>
</evidence>
<dbReference type="RefSeq" id="WP_023430649.1">
    <property type="nucleotide sequence ID" value="NZ_AWXZ01000013.1"/>
</dbReference>
<evidence type="ECO:0000313" key="3">
    <source>
        <dbReference type="EMBL" id="ESR26716.1"/>
    </source>
</evidence>
<dbReference type="PIRSF" id="PIRSF017082">
    <property type="entry name" value="YflP"/>
    <property type="match status" value="1"/>
</dbReference>
<dbReference type="OrthoDB" id="7246401at2"/>
<dbReference type="InterPro" id="IPR042100">
    <property type="entry name" value="Bug_dom1"/>
</dbReference>
<proteinExistence type="inferred from homology"/>
<dbReference type="CDD" id="cd07012">
    <property type="entry name" value="PBP2_Bug_TTT"/>
    <property type="match status" value="1"/>
</dbReference>
<keyword evidence="4" id="KW-1185">Reference proteome</keyword>
<dbReference type="eggNOG" id="COG3181">
    <property type="taxonomic scope" value="Bacteria"/>
</dbReference>
<evidence type="ECO:0000313" key="4">
    <source>
        <dbReference type="Proteomes" id="UP000017819"/>
    </source>
</evidence>
<comment type="similarity">
    <text evidence="1">Belongs to the UPF0065 (bug) family.</text>
</comment>
<dbReference type="Gene3D" id="3.40.190.10">
    <property type="entry name" value="Periplasmic binding protein-like II"/>
    <property type="match status" value="1"/>
</dbReference>
<dbReference type="EMBL" id="AWXZ01000013">
    <property type="protein sequence ID" value="ESR26716.1"/>
    <property type="molecule type" value="Genomic_DNA"/>
</dbReference>
<keyword evidence="2" id="KW-0732">Signal</keyword>
<dbReference type="AlphaFoldDB" id="V4RKX3"/>